<sequence>MAKSYNITQVEAAHRKRTLVSAALIFLAMPLTILIGMQFGKSKYMVVSMILLVYTMLPFFMVFEKRKPKAREIVLIAMMSALTVVLQLFCHITLPLQIGTAMIIISGISLGPEAGFLIGAVARFVCNFYLGQGPWLPWQMFCWGILGFLAGLAFNKVDLDELKSRHFKVVMGPVLCVIFGILAAYVCYQIWPGTDETFFGWRLYVFGFLGLFAGILLQRKRLPVDGVTLAIFTFITTFVIYGGIMNICALVTSAGAPGAELSIERMRVLYISGVPYDFYHASTAALCVFLFGNSIIKKLERIKIKYGIYK</sequence>
<evidence type="ECO:0000256" key="1">
    <source>
        <dbReference type="ARBA" id="ARBA00022692"/>
    </source>
</evidence>
<dbReference type="Pfam" id="PF07155">
    <property type="entry name" value="ECF-ribofla_trS"/>
    <property type="match status" value="1"/>
</dbReference>
<feature type="transmembrane region" description="Helical" evidence="3">
    <location>
        <begin position="169"/>
        <end position="191"/>
    </location>
</feature>
<evidence type="ECO:0000256" key="2">
    <source>
        <dbReference type="ARBA" id="ARBA00022989"/>
    </source>
</evidence>
<feature type="transmembrane region" description="Helical" evidence="3">
    <location>
        <begin position="20"/>
        <end position="39"/>
    </location>
</feature>
<dbReference type="InterPro" id="IPR009825">
    <property type="entry name" value="ECF_substrate-spec-like"/>
</dbReference>
<keyword evidence="2 3" id="KW-1133">Transmembrane helix</keyword>
<dbReference type="AlphaFoldDB" id="A0A845QHN9"/>
<dbReference type="RefSeq" id="WP_160201936.1">
    <property type="nucleotide sequence ID" value="NZ_QXWK01000014.1"/>
</dbReference>
<feature type="transmembrane region" description="Helical" evidence="3">
    <location>
        <begin position="197"/>
        <end position="217"/>
    </location>
</feature>
<protein>
    <submittedName>
        <fullName evidence="4">ECF transporter S component</fullName>
    </submittedName>
</protein>
<gene>
    <name evidence="4" type="ORF">D0435_08300</name>
</gene>
<keyword evidence="1 3" id="KW-0812">Transmembrane</keyword>
<feature type="transmembrane region" description="Helical" evidence="3">
    <location>
        <begin position="229"/>
        <end position="258"/>
    </location>
</feature>
<dbReference type="EMBL" id="QXWK01000014">
    <property type="protein sequence ID" value="NBH61650.1"/>
    <property type="molecule type" value="Genomic_DNA"/>
</dbReference>
<name>A0A845QHN9_9FIRM</name>
<evidence type="ECO:0000313" key="5">
    <source>
        <dbReference type="Proteomes" id="UP000446866"/>
    </source>
</evidence>
<dbReference type="Gene3D" id="1.10.1760.20">
    <property type="match status" value="1"/>
</dbReference>
<feature type="transmembrane region" description="Helical" evidence="3">
    <location>
        <begin position="138"/>
        <end position="157"/>
    </location>
</feature>
<proteinExistence type="predicted"/>
<accession>A0A845QHN9</accession>
<keyword evidence="3" id="KW-0472">Membrane</keyword>
<keyword evidence="5" id="KW-1185">Reference proteome</keyword>
<organism evidence="4 5">
    <name type="scientific">Anaerotruncus colihominis</name>
    <dbReference type="NCBI Taxonomy" id="169435"/>
    <lineage>
        <taxon>Bacteria</taxon>
        <taxon>Bacillati</taxon>
        <taxon>Bacillota</taxon>
        <taxon>Clostridia</taxon>
        <taxon>Eubacteriales</taxon>
        <taxon>Oscillospiraceae</taxon>
        <taxon>Anaerotruncus</taxon>
    </lineage>
</organism>
<evidence type="ECO:0000256" key="3">
    <source>
        <dbReference type="SAM" id="Phobius"/>
    </source>
</evidence>
<comment type="caution">
    <text evidence="4">The sequence shown here is derived from an EMBL/GenBank/DDBJ whole genome shotgun (WGS) entry which is preliminary data.</text>
</comment>
<evidence type="ECO:0000313" key="4">
    <source>
        <dbReference type="EMBL" id="NBH61650.1"/>
    </source>
</evidence>
<feature type="transmembrane region" description="Helical" evidence="3">
    <location>
        <begin position="45"/>
        <end position="63"/>
    </location>
</feature>
<feature type="transmembrane region" description="Helical" evidence="3">
    <location>
        <begin position="75"/>
        <end position="94"/>
    </location>
</feature>
<dbReference type="PANTHER" id="PTHR37815:SF3">
    <property type="entry name" value="UPF0397 PROTEIN SPR0429"/>
    <property type="match status" value="1"/>
</dbReference>
<dbReference type="PANTHER" id="PTHR37815">
    <property type="entry name" value="UPF0397 PROTEIN BC_2624-RELATED"/>
    <property type="match status" value="1"/>
</dbReference>
<reference evidence="4 5" key="1">
    <citation type="submission" date="2018-08" db="EMBL/GenBank/DDBJ databases">
        <title>Murine metabolic-syndrome-specific gut microbial biobank.</title>
        <authorList>
            <person name="Liu C."/>
        </authorList>
    </citation>
    <scope>NUCLEOTIDE SEQUENCE [LARGE SCALE GENOMIC DNA]</scope>
    <source>
        <strain evidence="4 5">28</strain>
    </source>
</reference>
<dbReference type="Proteomes" id="UP000446866">
    <property type="component" value="Unassembled WGS sequence"/>
</dbReference>
<dbReference type="GO" id="GO:0016020">
    <property type="term" value="C:membrane"/>
    <property type="evidence" value="ECO:0007669"/>
    <property type="project" value="InterPro"/>
</dbReference>